<proteinExistence type="predicted"/>
<dbReference type="AlphaFoldDB" id="A0A3R7CEF8"/>
<dbReference type="InParanoid" id="A0A3R7CEF8"/>
<reference evidence="1 2" key="2">
    <citation type="journal article" date="2021" name="Genomics">
        <title>High-quality reference genome for Clonorchis sinensis.</title>
        <authorList>
            <person name="Young N.D."/>
            <person name="Stroehlein A.J."/>
            <person name="Kinkar L."/>
            <person name="Wang T."/>
            <person name="Sohn W.M."/>
            <person name="Chang B.C.H."/>
            <person name="Kaur P."/>
            <person name="Weisz D."/>
            <person name="Dudchenko O."/>
            <person name="Aiden E.L."/>
            <person name="Korhonen P.K."/>
            <person name="Gasser R.B."/>
        </authorList>
    </citation>
    <scope>NUCLEOTIDE SEQUENCE [LARGE SCALE GENOMIC DNA]</scope>
    <source>
        <strain evidence="1">Cs-k2</strain>
    </source>
</reference>
<protein>
    <submittedName>
        <fullName evidence="1">Uncharacterized protein</fullName>
    </submittedName>
</protein>
<accession>A0A3R7CEF8</accession>
<reference evidence="1 2" key="1">
    <citation type="journal article" date="2018" name="Biotechnol. Adv.">
        <title>Improved genomic resources and new bioinformatic workflow for the carcinogenic parasite Clonorchis sinensis: Biotechnological implications.</title>
        <authorList>
            <person name="Wang D."/>
            <person name="Korhonen P.K."/>
            <person name="Gasser R.B."/>
            <person name="Young N.D."/>
        </authorList>
    </citation>
    <scope>NUCLEOTIDE SEQUENCE [LARGE SCALE GENOMIC DNA]</scope>
    <source>
        <strain evidence="1">Cs-k2</strain>
    </source>
</reference>
<dbReference type="EMBL" id="NIRI02000056">
    <property type="protein sequence ID" value="KAG5446485.1"/>
    <property type="molecule type" value="Genomic_DNA"/>
</dbReference>
<dbReference type="Proteomes" id="UP000286415">
    <property type="component" value="Unassembled WGS sequence"/>
</dbReference>
<name>A0A3R7CEF8_CLOSI</name>
<organism evidence="1 2">
    <name type="scientific">Clonorchis sinensis</name>
    <name type="common">Chinese liver fluke</name>
    <dbReference type="NCBI Taxonomy" id="79923"/>
    <lineage>
        <taxon>Eukaryota</taxon>
        <taxon>Metazoa</taxon>
        <taxon>Spiralia</taxon>
        <taxon>Lophotrochozoa</taxon>
        <taxon>Platyhelminthes</taxon>
        <taxon>Trematoda</taxon>
        <taxon>Digenea</taxon>
        <taxon>Opisthorchiida</taxon>
        <taxon>Opisthorchiata</taxon>
        <taxon>Opisthorchiidae</taxon>
        <taxon>Clonorchis</taxon>
    </lineage>
</organism>
<gene>
    <name evidence="1" type="ORF">CSKR_114059</name>
</gene>
<evidence type="ECO:0000313" key="1">
    <source>
        <dbReference type="EMBL" id="KAG5446485.1"/>
    </source>
</evidence>
<sequence>MMTTRSKSWLRSVTPKSFSGLGSIKRFSHLLLLPLSMSRSCHKERGRVKQLSILPHLVGCYDTRFSVMGILTQMNCFIQSMWSRPTTTMLLSSMCSTPRSIV</sequence>
<evidence type="ECO:0000313" key="2">
    <source>
        <dbReference type="Proteomes" id="UP000286415"/>
    </source>
</evidence>
<keyword evidence="2" id="KW-1185">Reference proteome</keyword>
<comment type="caution">
    <text evidence="1">The sequence shown here is derived from an EMBL/GenBank/DDBJ whole genome shotgun (WGS) entry which is preliminary data.</text>
</comment>